<reference evidence="1" key="2">
    <citation type="journal article" date="2021" name="PeerJ">
        <title>Extensive microbial diversity within the chicken gut microbiome revealed by metagenomics and culture.</title>
        <authorList>
            <person name="Gilroy R."/>
            <person name="Ravi A."/>
            <person name="Getino M."/>
            <person name="Pursley I."/>
            <person name="Horton D.L."/>
            <person name="Alikhan N.F."/>
            <person name="Baker D."/>
            <person name="Gharbi K."/>
            <person name="Hall N."/>
            <person name="Watson M."/>
            <person name="Adriaenssens E.M."/>
            <person name="Foster-Nyarko E."/>
            <person name="Jarju S."/>
            <person name="Secka A."/>
            <person name="Antonio M."/>
            <person name="Oren A."/>
            <person name="Chaudhuri R.R."/>
            <person name="La Ragione R."/>
            <person name="Hildebrand F."/>
            <person name="Pallen M.J."/>
        </authorList>
    </citation>
    <scope>NUCLEOTIDE SEQUENCE</scope>
    <source>
        <strain evidence="1">ChiHecec3B27-6122</strain>
    </source>
</reference>
<comment type="caution">
    <text evidence="1">The sequence shown here is derived from an EMBL/GenBank/DDBJ whole genome shotgun (WGS) entry which is preliminary data.</text>
</comment>
<name>A0A9D1K8R0_9FIRM</name>
<dbReference type="AlphaFoldDB" id="A0A9D1K8R0"/>
<proteinExistence type="predicted"/>
<reference evidence="1" key="1">
    <citation type="submission" date="2020-10" db="EMBL/GenBank/DDBJ databases">
        <authorList>
            <person name="Gilroy R."/>
        </authorList>
    </citation>
    <scope>NUCLEOTIDE SEQUENCE</scope>
    <source>
        <strain evidence="1">ChiHecec3B27-6122</strain>
    </source>
</reference>
<dbReference type="Pfam" id="PF09365">
    <property type="entry name" value="DUF2461"/>
    <property type="match status" value="1"/>
</dbReference>
<evidence type="ECO:0000313" key="2">
    <source>
        <dbReference type="Proteomes" id="UP000886876"/>
    </source>
</evidence>
<gene>
    <name evidence="1" type="ORF">IAD42_00640</name>
</gene>
<accession>A0A9D1K8R0</accession>
<dbReference type="InterPro" id="IPR015996">
    <property type="entry name" value="UCP028451"/>
</dbReference>
<sequence length="228" mass="27305">MPFTDETLEFMVRNKITDSRDWFHEHREEYEKLVVEPLAELVTELAPVMVEIDPAIMCIPKVGKSISRIWRDTRRGPELPIFRDVMWLTFLRSKQQNLPGFWFEFSPRALRWGCGWYQTDPKIMAELRTLILSDSRLWKDALKSYKKQDAFELENERYKRSKYPDEKPEKREWLDLKSACLTHNELGLELLFSDELALRLAEDFRSIAPIYRLFLESTLRADLPERMR</sequence>
<dbReference type="PANTHER" id="PTHR36452:SF1">
    <property type="entry name" value="DUF2461 DOMAIN-CONTAINING PROTEIN"/>
    <property type="match status" value="1"/>
</dbReference>
<dbReference type="PANTHER" id="PTHR36452">
    <property type="entry name" value="CHROMOSOME 12, WHOLE GENOME SHOTGUN SEQUENCE"/>
    <property type="match status" value="1"/>
</dbReference>
<evidence type="ECO:0000313" key="1">
    <source>
        <dbReference type="EMBL" id="HIS96462.1"/>
    </source>
</evidence>
<dbReference type="Proteomes" id="UP000886876">
    <property type="component" value="Unassembled WGS sequence"/>
</dbReference>
<organism evidence="1 2">
    <name type="scientific">Candidatus Scatomorpha pullistercoris</name>
    <dbReference type="NCBI Taxonomy" id="2840929"/>
    <lineage>
        <taxon>Bacteria</taxon>
        <taxon>Bacillati</taxon>
        <taxon>Bacillota</taxon>
        <taxon>Clostridia</taxon>
        <taxon>Eubacteriales</taxon>
        <taxon>Candidatus Scatomorpha</taxon>
    </lineage>
</organism>
<dbReference type="PIRSF" id="PIRSF028451">
    <property type="entry name" value="UCP028451"/>
    <property type="match status" value="1"/>
</dbReference>
<dbReference type="EMBL" id="DVJS01000016">
    <property type="protein sequence ID" value="HIS96462.1"/>
    <property type="molecule type" value="Genomic_DNA"/>
</dbReference>
<dbReference type="InterPro" id="IPR012808">
    <property type="entry name" value="CHP02453"/>
</dbReference>
<protein>
    <submittedName>
        <fullName evidence="1">DUF2461 domain-containing protein</fullName>
    </submittedName>
</protein>